<dbReference type="SUPFAM" id="SSF55874">
    <property type="entry name" value="ATPase domain of HSP90 chaperone/DNA topoisomerase II/histidine kinase"/>
    <property type="match status" value="1"/>
</dbReference>
<proteinExistence type="predicted"/>
<feature type="compositionally biased region" description="Low complexity" evidence="7">
    <location>
        <begin position="72"/>
        <end position="86"/>
    </location>
</feature>
<dbReference type="EMBL" id="RBNI01006754">
    <property type="protein sequence ID" value="RUP45795.1"/>
    <property type="molecule type" value="Genomic_DNA"/>
</dbReference>
<dbReference type="GO" id="GO:0000819">
    <property type="term" value="P:sister chromatid segregation"/>
    <property type="evidence" value="ECO:0007669"/>
    <property type="project" value="TreeGrafter"/>
</dbReference>
<evidence type="ECO:0000256" key="5">
    <source>
        <dbReference type="ARBA" id="ARBA00023125"/>
    </source>
</evidence>
<evidence type="ECO:0000256" key="1">
    <source>
        <dbReference type="ARBA" id="ARBA00000185"/>
    </source>
</evidence>
<keyword evidence="9" id="KW-1185">Reference proteome</keyword>
<dbReference type="InterPro" id="IPR036890">
    <property type="entry name" value="HATPase_C_sf"/>
</dbReference>
<keyword evidence="5" id="KW-0238">DNA-binding</keyword>
<sequence length="200" mass="22107">MVNMEEISDTESSNEESGSDYDEVSTSKKTPTPQKRKNPPAPSTPSSVKPKKPKTNLSKSAASSKEDTSALTPTSKPTPKSGSSKSANTDGRSVDDIYKKKTQVEHILLRPDTYIGAVEAELKTLWVYDSKADCMVLRVCDCQIKLYHISFVVFNIEATIECRPVNIVPGLYKIFDEILVNAADNKSEHSRERKGHNSVK</sequence>
<dbReference type="Proteomes" id="UP000268093">
    <property type="component" value="Unassembled WGS sequence"/>
</dbReference>
<comment type="catalytic activity">
    <reaction evidence="1">
        <text>ATP-dependent breakage, passage and rejoining of double-stranded DNA.</text>
        <dbReference type="EC" id="5.6.2.2"/>
    </reaction>
</comment>
<dbReference type="EC" id="5.6.2.2" evidence="3"/>
<evidence type="ECO:0000256" key="3">
    <source>
        <dbReference type="ARBA" id="ARBA00012895"/>
    </source>
</evidence>
<feature type="region of interest" description="Disordered" evidence="7">
    <location>
        <begin position="1"/>
        <end position="94"/>
    </location>
</feature>
<name>A0A433D4P0_9FUNG</name>
<accession>A0A433D4P0</accession>
<keyword evidence="4" id="KW-0799">Topoisomerase</keyword>
<comment type="caution">
    <text evidence="8">The sequence shown here is derived from an EMBL/GenBank/DDBJ whole genome shotgun (WGS) entry which is preliminary data.</text>
</comment>
<protein>
    <recommendedName>
        <fullName evidence="3">DNA topoisomerase (ATP-hydrolyzing)</fullName>
        <ecNumber evidence="3">5.6.2.2</ecNumber>
    </recommendedName>
</protein>
<feature type="compositionally biased region" description="Acidic residues" evidence="7">
    <location>
        <begin position="1"/>
        <end position="23"/>
    </location>
</feature>
<dbReference type="GO" id="GO:0003918">
    <property type="term" value="F:DNA topoisomerase type II (double strand cut, ATP-hydrolyzing) activity"/>
    <property type="evidence" value="ECO:0007669"/>
    <property type="project" value="UniProtKB-EC"/>
</dbReference>
<evidence type="ECO:0000256" key="2">
    <source>
        <dbReference type="ARBA" id="ARBA00001946"/>
    </source>
</evidence>
<dbReference type="InterPro" id="IPR050634">
    <property type="entry name" value="DNA_Topoisomerase_II"/>
</dbReference>
<dbReference type="OrthoDB" id="276498at2759"/>
<evidence type="ECO:0000256" key="6">
    <source>
        <dbReference type="ARBA" id="ARBA00023235"/>
    </source>
</evidence>
<evidence type="ECO:0000313" key="8">
    <source>
        <dbReference type="EMBL" id="RUP45795.1"/>
    </source>
</evidence>
<organism evidence="8 9">
    <name type="scientific">Jimgerdemannia flammicorona</name>
    <dbReference type="NCBI Taxonomy" id="994334"/>
    <lineage>
        <taxon>Eukaryota</taxon>
        <taxon>Fungi</taxon>
        <taxon>Fungi incertae sedis</taxon>
        <taxon>Mucoromycota</taxon>
        <taxon>Mucoromycotina</taxon>
        <taxon>Endogonomycetes</taxon>
        <taxon>Endogonales</taxon>
        <taxon>Endogonaceae</taxon>
        <taxon>Jimgerdemannia</taxon>
    </lineage>
</organism>
<evidence type="ECO:0000256" key="4">
    <source>
        <dbReference type="ARBA" id="ARBA00023029"/>
    </source>
</evidence>
<comment type="cofactor">
    <cofactor evidence="2">
        <name>Mg(2+)</name>
        <dbReference type="ChEBI" id="CHEBI:18420"/>
    </cofactor>
</comment>
<dbReference type="PANTHER" id="PTHR10169:SF38">
    <property type="entry name" value="DNA TOPOISOMERASE 2"/>
    <property type="match status" value="1"/>
</dbReference>
<dbReference type="GO" id="GO:0003677">
    <property type="term" value="F:DNA binding"/>
    <property type="evidence" value="ECO:0007669"/>
    <property type="project" value="UniProtKB-KW"/>
</dbReference>
<dbReference type="GO" id="GO:0000712">
    <property type="term" value="P:resolution of meiotic recombination intermediates"/>
    <property type="evidence" value="ECO:0007669"/>
    <property type="project" value="TreeGrafter"/>
</dbReference>
<evidence type="ECO:0000313" key="9">
    <source>
        <dbReference type="Proteomes" id="UP000268093"/>
    </source>
</evidence>
<evidence type="ECO:0000256" key="7">
    <source>
        <dbReference type="SAM" id="MobiDB-lite"/>
    </source>
</evidence>
<keyword evidence="6" id="KW-0413">Isomerase</keyword>
<dbReference type="PANTHER" id="PTHR10169">
    <property type="entry name" value="DNA TOPOISOMERASE/GYRASE"/>
    <property type="match status" value="1"/>
</dbReference>
<dbReference type="GO" id="GO:0005634">
    <property type="term" value="C:nucleus"/>
    <property type="evidence" value="ECO:0007669"/>
    <property type="project" value="TreeGrafter"/>
</dbReference>
<reference evidence="8 9" key="1">
    <citation type="journal article" date="2018" name="New Phytol.">
        <title>Phylogenomics of Endogonaceae and evolution of mycorrhizas within Mucoromycota.</title>
        <authorList>
            <person name="Chang Y."/>
            <person name="Desiro A."/>
            <person name="Na H."/>
            <person name="Sandor L."/>
            <person name="Lipzen A."/>
            <person name="Clum A."/>
            <person name="Barry K."/>
            <person name="Grigoriev I.V."/>
            <person name="Martin F.M."/>
            <person name="Stajich J.E."/>
            <person name="Smith M.E."/>
            <person name="Bonito G."/>
            <person name="Spatafora J.W."/>
        </authorList>
    </citation>
    <scope>NUCLEOTIDE SEQUENCE [LARGE SCALE GENOMIC DNA]</scope>
    <source>
        <strain evidence="8 9">GMNB39</strain>
    </source>
</reference>
<dbReference type="AlphaFoldDB" id="A0A433D4P0"/>
<dbReference type="Gene3D" id="3.30.565.10">
    <property type="entry name" value="Histidine kinase-like ATPase, C-terminal domain"/>
    <property type="match status" value="1"/>
</dbReference>
<gene>
    <name evidence="8" type="ORF">BC936DRAFT_147724</name>
</gene>